<dbReference type="InterPro" id="IPR016181">
    <property type="entry name" value="Acyl_CoA_acyltransferase"/>
</dbReference>
<dbReference type="CDD" id="cd04301">
    <property type="entry name" value="NAT_SF"/>
    <property type="match status" value="1"/>
</dbReference>
<dbReference type="Proteomes" id="UP000587760">
    <property type="component" value="Unassembled WGS sequence"/>
</dbReference>
<dbReference type="InterPro" id="IPR000182">
    <property type="entry name" value="GNAT_dom"/>
</dbReference>
<keyword evidence="2" id="KW-0808">Transferase</keyword>
<comment type="caution">
    <text evidence="2">The sequence shown here is derived from an EMBL/GenBank/DDBJ whole genome shotgun (WGS) entry which is preliminary data.</text>
</comment>
<dbReference type="Gene3D" id="3.40.630.30">
    <property type="match status" value="1"/>
</dbReference>
<dbReference type="EMBL" id="JACHGJ010000002">
    <property type="protein sequence ID" value="MBB6480261.1"/>
    <property type="molecule type" value="Genomic_DNA"/>
</dbReference>
<dbReference type="GO" id="GO:0016747">
    <property type="term" value="F:acyltransferase activity, transferring groups other than amino-acyl groups"/>
    <property type="evidence" value="ECO:0007669"/>
    <property type="project" value="InterPro"/>
</dbReference>
<sequence length="210" mass="24690">MAIFTGISTFLFDFWAKDKKELWTELSAFKIKEHEIYGQYGIVKTESYALTRYYDLENFRLIAEIPEDYYIESADMNLNPTKHVELIKNAFGKDFYSEKLYEKLRTSPNYHADLDITVYSKTGKAVSTCTGWADSLNEIAEIETVCTHSDYRQKGLARIAMIKCLQKLKEKGFTKAYISSLNEITHNFYDSFTYKNRQKSYEYCWNKSEE</sequence>
<evidence type="ECO:0000313" key="3">
    <source>
        <dbReference type="Proteomes" id="UP000587760"/>
    </source>
</evidence>
<evidence type="ECO:0000259" key="1">
    <source>
        <dbReference type="PROSITE" id="PS51186"/>
    </source>
</evidence>
<dbReference type="Pfam" id="PF00583">
    <property type="entry name" value="Acetyltransf_1"/>
    <property type="match status" value="1"/>
</dbReference>
<dbReference type="RefSeq" id="WP_184746247.1">
    <property type="nucleotide sequence ID" value="NZ_JACHGJ010000002.1"/>
</dbReference>
<dbReference type="PROSITE" id="PS51186">
    <property type="entry name" value="GNAT"/>
    <property type="match status" value="1"/>
</dbReference>
<feature type="domain" description="N-acetyltransferase" evidence="1">
    <location>
        <begin position="74"/>
        <end position="210"/>
    </location>
</feature>
<name>A0A841RA69_9SPIO</name>
<dbReference type="SUPFAM" id="SSF55729">
    <property type="entry name" value="Acyl-CoA N-acyltransferases (Nat)"/>
    <property type="match status" value="1"/>
</dbReference>
<organism evidence="2 3">
    <name type="scientific">Spirochaeta isovalerica</name>
    <dbReference type="NCBI Taxonomy" id="150"/>
    <lineage>
        <taxon>Bacteria</taxon>
        <taxon>Pseudomonadati</taxon>
        <taxon>Spirochaetota</taxon>
        <taxon>Spirochaetia</taxon>
        <taxon>Spirochaetales</taxon>
        <taxon>Spirochaetaceae</taxon>
        <taxon>Spirochaeta</taxon>
    </lineage>
</organism>
<dbReference type="AlphaFoldDB" id="A0A841RA69"/>
<keyword evidence="3" id="KW-1185">Reference proteome</keyword>
<protein>
    <submittedName>
        <fullName evidence="2">Putative acetyltransferase</fullName>
    </submittedName>
</protein>
<evidence type="ECO:0000313" key="2">
    <source>
        <dbReference type="EMBL" id="MBB6480261.1"/>
    </source>
</evidence>
<gene>
    <name evidence="2" type="ORF">HNR50_001919</name>
</gene>
<accession>A0A841RA69</accession>
<proteinExistence type="predicted"/>
<reference evidence="2 3" key="1">
    <citation type="submission" date="2020-08" db="EMBL/GenBank/DDBJ databases">
        <title>Genomic Encyclopedia of Type Strains, Phase IV (KMG-IV): sequencing the most valuable type-strain genomes for metagenomic binning, comparative biology and taxonomic classification.</title>
        <authorList>
            <person name="Goeker M."/>
        </authorList>
    </citation>
    <scope>NUCLEOTIDE SEQUENCE [LARGE SCALE GENOMIC DNA]</scope>
    <source>
        <strain evidence="2 3">DSM 2461</strain>
    </source>
</reference>